<accession>A0A0R1S998</accession>
<name>A0A0R1S998_9LACO</name>
<dbReference type="EMBL" id="AZFB01000007">
    <property type="protein sequence ID" value="KRL62760.1"/>
    <property type="molecule type" value="Genomic_DNA"/>
</dbReference>
<dbReference type="Pfam" id="PF02452">
    <property type="entry name" value="PemK_toxin"/>
    <property type="match status" value="1"/>
</dbReference>
<dbReference type="RefSeq" id="WP_027825170.1">
    <property type="nucleotide sequence ID" value="NZ_AUEI01000010.1"/>
</dbReference>
<feature type="coiled-coil region" evidence="3">
    <location>
        <begin position="108"/>
        <end position="140"/>
    </location>
</feature>
<gene>
    <name evidence="4" type="ORF">FC23_GL001231</name>
</gene>
<evidence type="ECO:0000313" key="4">
    <source>
        <dbReference type="EMBL" id="KRL62760.1"/>
    </source>
</evidence>
<dbReference type="eggNOG" id="COG2337">
    <property type="taxonomic scope" value="Bacteria"/>
</dbReference>
<dbReference type="InterPro" id="IPR011067">
    <property type="entry name" value="Plasmid_toxin/cell-grow_inhib"/>
</dbReference>
<keyword evidence="2" id="KW-1277">Toxin-antitoxin system</keyword>
<evidence type="ECO:0000313" key="5">
    <source>
        <dbReference type="Proteomes" id="UP000051931"/>
    </source>
</evidence>
<dbReference type="Gene3D" id="2.30.30.110">
    <property type="match status" value="1"/>
</dbReference>
<keyword evidence="3" id="KW-0175">Coiled coil</keyword>
<evidence type="ECO:0000256" key="1">
    <source>
        <dbReference type="ARBA" id="ARBA00007521"/>
    </source>
</evidence>
<proteinExistence type="inferred from homology"/>
<dbReference type="PATRIC" id="fig|1122152.4.peg.1264"/>
<organism evidence="4 5">
    <name type="scientific">Lactobacillus psittaci DSM 15354</name>
    <dbReference type="NCBI Taxonomy" id="1122152"/>
    <lineage>
        <taxon>Bacteria</taxon>
        <taxon>Bacillati</taxon>
        <taxon>Bacillota</taxon>
        <taxon>Bacilli</taxon>
        <taxon>Lactobacillales</taxon>
        <taxon>Lactobacillaceae</taxon>
        <taxon>Lactobacillus</taxon>
    </lineage>
</organism>
<comment type="similarity">
    <text evidence="1">Belongs to the PemK/MazF family.</text>
</comment>
<evidence type="ECO:0000256" key="2">
    <source>
        <dbReference type="ARBA" id="ARBA00022649"/>
    </source>
</evidence>
<protein>
    <submittedName>
        <fullName evidence="4">Uncharacterized protein</fullName>
    </submittedName>
</protein>
<sequence length="200" mass="23309">MCNSTITKFKKLPYWLNFVSKQYIFEKDKKLPTHYYHFKRGTVIRVNFGINPGSEFSFTHFAIVLDKNDSSRKNTLTVLPLTSKPGINRYCLGKDIFNQTVTLLNSQIKKINDQIPRIQQENLKQEAEILAEDINQISKVAYIYQDFNKSSYVRLTDITTISKLRITKINKFDPSGKIKLTEKQMKDLSLEIAKLYLDKT</sequence>
<keyword evidence="5" id="KW-1185">Reference proteome</keyword>
<comment type="caution">
    <text evidence="4">The sequence shown here is derived from an EMBL/GenBank/DDBJ whole genome shotgun (WGS) entry which is preliminary data.</text>
</comment>
<dbReference type="GO" id="GO:0003677">
    <property type="term" value="F:DNA binding"/>
    <property type="evidence" value="ECO:0007669"/>
    <property type="project" value="InterPro"/>
</dbReference>
<dbReference type="InterPro" id="IPR003477">
    <property type="entry name" value="PemK-like"/>
</dbReference>
<evidence type="ECO:0000256" key="3">
    <source>
        <dbReference type="SAM" id="Coils"/>
    </source>
</evidence>
<dbReference type="SUPFAM" id="SSF50118">
    <property type="entry name" value="Cell growth inhibitor/plasmid maintenance toxic component"/>
    <property type="match status" value="1"/>
</dbReference>
<dbReference type="Proteomes" id="UP000051931">
    <property type="component" value="Unassembled WGS sequence"/>
</dbReference>
<reference evidence="4 5" key="1">
    <citation type="journal article" date="2015" name="Genome Announc.">
        <title>Expanding the biotechnology potential of lactobacilli through comparative genomics of 213 strains and associated genera.</title>
        <authorList>
            <person name="Sun Z."/>
            <person name="Harris H.M."/>
            <person name="McCann A."/>
            <person name="Guo C."/>
            <person name="Argimon S."/>
            <person name="Zhang W."/>
            <person name="Yang X."/>
            <person name="Jeffery I.B."/>
            <person name="Cooney J.C."/>
            <person name="Kagawa T.F."/>
            <person name="Liu W."/>
            <person name="Song Y."/>
            <person name="Salvetti E."/>
            <person name="Wrobel A."/>
            <person name="Rasinkangas P."/>
            <person name="Parkhill J."/>
            <person name="Rea M.C."/>
            <person name="O'Sullivan O."/>
            <person name="Ritari J."/>
            <person name="Douillard F.P."/>
            <person name="Paul Ross R."/>
            <person name="Yang R."/>
            <person name="Briner A.E."/>
            <person name="Felis G.E."/>
            <person name="de Vos W.M."/>
            <person name="Barrangou R."/>
            <person name="Klaenhammer T.R."/>
            <person name="Caufield P.W."/>
            <person name="Cui Y."/>
            <person name="Zhang H."/>
            <person name="O'Toole P.W."/>
        </authorList>
    </citation>
    <scope>NUCLEOTIDE SEQUENCE [LARGE SCALE GENOMIC DNA]</scope>
    <source>
        <strain evidence="4 5">DSM 15354</strain>
    </source>
</reference>
<dbReference type="AlphaFoldDB" id="A0A0R1S998"/>